<dbReference type="EMBL" id="CP144373">
    <property type="protein sequence ID" value="XCH46116.1"/>
    <property type="molecule type" value="Genomic_DNA"/>
</dbReference>
<evidence type="ECO:0000313" key="3">
    <source>
        <dbReference type="EMBL" id="XCH46116.1"/>
    </source>
</evidence>
<feature type="domain" description="Putative zinc-ribbon" evidence="2">
    <location>
        <begin position="105"/>
        <end position="130"/>
    </location>
</feature>
<evidence type="ECO:0000256" key="1">
    <source>
        <dbReference type="SAM" id="Phobius"/>
    </source>
</evidence>
<dbReference type="InterPro" id="IPR059113">
    <property type="entry name" value="Znf_ribbon"/>
</dbReference>
<feature type="transmembrane region" description="Helical" evidence="1">
    <location>
        <begin position="44"/>
        <end position="67"/>
    </location>
</feature>
<keyword evidence="1" id="KW-1133">Transmembrane helix</keyword>
<dbReference type="AlphaFoldDB" id="A0AAU8GU54"/>
<reference evidence="3" key="1">
    <citation type="submission" date="2024-01" db="EMBL/GenBank/DDBJ databases">
        <title>The first autotrophic representatives of the genus Thermodesulfovibrio.</title>
        <authorList>
            <person name="Maltseva A.I."/>
            <person name="Elcheninov A.G."/>
            <person name="Kublanov I.V."/>
            <person name="Lebedinsky A.V."/>
            <person name="Frolov E.N."/>
        </authorList>
    </citation>
    <scope>NUCLEOTIDE SEQUENCE</scope>
    <source>
        <strain evidence="3">3907-1M</strain>
    </source>
</reference>
<keyword evidence="1" id="KW-0472">Membrane</keyword>
<keyword evidence="1" id="KW-0812">Transmembrane</keyword>
<name>A0AAU8GU54_9BACT</name>
<organism evidence="3">
    <name type="scientific">Thermodesulfovibrio autotrophicus</name>
    <dbReference type="NCBI Taxonomy" id="3118333"/>
    <lineage>
        <taxon>Bacteria</taxon>
        <taxon>Pseudomonadati</taxon>
        <taxon>Nitrospirota</taxon>
        <taxon>Thermodesulfovibrionia</taxon>
        <taxon>Thermodesulfovibrionales</taxon>
        <taxon>Thermodesulfovibrionaceae</taxon>
        <taxon>Thermodesulfovibrio</taxon>
    </lineage>
</organism>
<dbReference type="Pfam" id="PF13248">
    <property type="entry name" value="Zn_ribbon_3"/>
    <property type="match status" value="1"/>
</dbReference>
<feature type="transmembrane region" description="Helical" evidence="1">
    <location>
        <begin position="12"/>
        <end position="32"/>
    </location>
</feature>
<dbReference type="RefSeq" id="WP_353683655.1">
    <property type="nucleotide sequence ID" value="NZ_CP144373.1"/>
</dbReference>
<sequence length="131" mass="14460">MKQVMPGRVPSKIGFAGSIVFIILALLMLILINSQFSEHGEGGTFIHLVFMLVGVVIVVGGIGSAIYSYKNAFSEKRISEYDIVEQSEEDESIKGVRNEKSDRGSTNYCPYCGNPVKETFLFCPNCGERIK</sequence>
<protein>
    <submittedName>
        <fullName evidence="3">Zinc ribbon domain-containing protein</fullName>
    </submittedName>
</protein>
<evidence type="ECO:0000259" key="2">
    <source>
        <dbReference type="Pfam" id="PF13248"/>
    </source>
</evidence>
<proteinExistence type="predicted"/>
<gene>
    <name evidence="3" type="ORF">V4D30_07170</name>
</gene>
<accession>A0AAU8GU54</accession>
<dbReference type="KEGG" id="taut:V4D30_07170"/>